<name>A0A1A3BY40_MYCAS</name>
<evidence type="ECO:0000259" key="4">
    <source>
        <dbReference type="Pfam" id="PF12484"/>
    </source>
</evidence>
<evidence type="ECO:0000313" key="6">
    <source>
        <dbReference type="Proteomes" id="UP000093795"/>
    </source>
</evidence>
<dbReference type="Pfam" id="PF00823">
    <property type="entry name" value="PPE"/>
    <property type="match status" value="1"/>
</dbReference>
<dbReference type="PANTHER" id="PTHR46766">
    <property type="entry name" value="GLUTAMINE-RICH PROTEIN 2"/>
    <property type="match status" value="1"/>
</dbReference>
<evidence type="ECO:0000313" key="5">
    <source>
        <dbReference type="EMBL" id="OBI79810.1"/>
    </source>
</evidence>
<dbReference type="EMBL" id="LZKQ01000220">
    <property type="protein sequence ID" value="OBI79810.1"/>
    <property type="molecule type" value="Genomic_DNA"/>
</dbReference>
<dbReference type="OrthoDB" id="4705356at2"/>
<comment type="caution">
    <text evidence="5">The sequence shown here is derived from an EMBL/GenBank/DDBJ whole genome shotgun (WGS) entry which is preliminary data.</text>
</comment>
<feature type="region of interest" description="Disordered" evidence="2">
    <location>
        <begin position="318"/>
        <end position="344"/>
    </location>
</feature>
<evidence type="ECO:0000259" key="3">
    <source>
        <dbReference type="Pfam" id="PF00823"/>
    </source>
</evidence>
<dbReference type="SUPFAM" id="SSF140459">
    <property type="entry name" value="PE/PPE dimer-like"/>
    <property type="match status" value="1"/>
</dbReference>
<evidence type="ECO:0008006" key="7">
    <source>
        <dbReference type="Google" id="ProtNLM"/>
    </source>
</evidence>
<dbReference type="GO" id="GO:0052572">
    <property type="term" value="P:response to host immune response"/>
    <property type="evidence" value="ECO:0007669"/>
    <property type="project" value="TreeGrafter"/>
</dbReference>
<gene>
    <name evidence="5" type="ORF">A9X01_25805</name>
</gene>
<dbReference type="Proteomes" id="UP000093795">
    <property type="component" value="Unassembled WGS sequence"/>
</dbReference>
<dbReference type="STRING" id="1790.A5645_03810"/>
<proteinExistence type="inferred from homology"/>
<dbReference type="Pfam" id="PF12484">
    <property type="entry name" value="PPE-SVP"/>
    <property type="match status" value="1"/>
</dbReference>
<protein>
    <recommendedName>
        <fullName evidence="7">PPE family domain-containing protein</fullName>
    </recommendedName>
</protein>
<evidence type="ECO:0000256" key="2">
    <source>
        <dbReference type="SAM" id="MobiDB-lite"/>
    </source>
</evidence>
<feature type="domain" description="PPE" evidence="3">
    <location>
        <begin position="2"/>
        <end position="163"/>
    </location>
</feature>
<feature type="domain" description="PPE family C-terminal" evidence="4">
    <location>
        <begin position="261"/>
        <end position="340"/>
    </location>
</feature>
<sequence length="344" mass="34173">MDFGALPPEINSARMYSGPGAASMLAAAAAWEATAENLYAGAASCNDILSALTTAVWRSDAALAMMTTAGTYLAWMTNTAAQAQHAATQLHMAATVFETARSATVPPPVVAANRALLTLLTATNVLGVNTPAIAATEADYFDMWAQDAAAMYGYASGSAAASTLMAFVAPDDVADAAGLAELSAVISTVPQTLQQLAQPLQSGTSTFSSSVSAMSSLSSVAKTLGSSTAALSSEVSGLAGAAGTVPLQAGLIAGWAPSAVSAQLGRAAHLGPLSVPQSWTSVAATPRPAELAGAVAAATPDDSANALGGLPFAGLAPRGENASSGTAQRAGTRLTVMPRPEFIG</sequence>
<dbReference type="RefSeq" id="WP_065122240.1">
    <property type="nucleotide sequence ID" value="NZ_LZKQ01000220.1"/>
</dbReference>
<dbReference type="Gene3D" id="1.20.1260.20">
    <property type="entry name" value="PPE superfamily"/>
    <property type="match status" value="1"/>
</dbReference>
<dbReference type="AlphaFoldDB" id="A0A1A3BY40"/>
<reference evidence="5 6" key="1">
    <citation type="submission" date="2016-06" db="EMBL/GenBank/DDBJ databases">
        <authorList>
            <person name="Kjaerup R.B."/>
            <person name="Dalgaard T.S."/>
            <person name="Juul-Madsen H.R."/>
        </authorList>
    </citation>
    <scope>NUCLEOTIDE SEQUENCE [LARGE SCALE GENOMIC DNA]</scope>
    <source>
        <strain evidence="5 6">1081914.2</strain>
    </source>
</reference>
<accession>A0A1A3BY40</accession>
<evidence type="ECO:0000256" key="1">
    <source>
        <dbReference type="ARBA" id="ARBA00010652"/>
    </source>
</evidence>
<dbReference type="PANTHER" id="PTHR46766:SF1">
    <property type="entry name" value="GLUTAMINE-RICH PROTEIN 2"/>
    <property type="match status" value="1"/>
</dbReference>
<dbReference type="InterPro" id="IPR000030">
    <property type="entry name" value="PPE_dom"/>
</dbReference>
<comment type="similarity">
    <text evidence="1">Belongs to the mycobacterial PPE family.</text>
</comment>
<dbReference type="InterPro" id="IPR022171">
    <property type="entry name" value="PPE_C"/>
</dbReference>
<dbReference type="InterPro" id="IPR038332">
    <property type="entry name" value="PPE_sf"/>
</dbReference>
<organism evidence="5 6">
    <name type="scientific">Mycobacterium asiaticum</name>
    <dbReference type="NCBI Taxonomy" id="1790"/>
    <lineage>
        <taxon>Bacteria</taxon>
        <taxon>Bacillati</taxon>
        <taxon>Actinomycetota</taxon>
        <taxon>Actinomycetes</taxon>
        <taxon>Mycobacteriales</taxon>
        <taxon>Mycobacteriaceae</taxon>
        <taxon>Mycobacterium</taxon>
    </lineage>
</organism>